<evidence type="ECO:0000256" key="2">
    <source>
        <dbReference type="SAM" id="SignalP"/>
    </source>
</evidence>
<reference evidence="4 5" key="1">
    <citation type="submission" date="2018-07" db="EMBL/GenBank/DDBJ databases">
        <title>Genomic Encyclopedia of Type Strains, Phase IV (KMG-IV): sequencing the most valuable type-strain genomes for metagenomic binning, comparative biology and taxonomic classification.</title>
        <authorList>
            <person name="Goeker M."/>
        </authorList>
    </citation>
    <scope>NUCLEOTIDE SEQUENCE [LARGE SCALE GENOMIC DNA]</scope>
    <source>
        <strain evidence="4 5">DSM 21410</strain>
    </source>
</reference>
<dbReference type="Gene3D" id="3.40.50.1460">
    <property type="match status" value="1"/>
</dbReference>
<name>A0A369A3P5_9FLAO</name>
<evidence type="ECO:0000313" key="4">
    <source>
        <dbReference type="EMBL" id="RCX03793.1"/>
    </source>
</evidence>
<keyword evidence="1 2" id="KW-0732">Signal</keyword>
<accession>A0A369A3P5</accession>
<feature type="signal peptide" evidence="2">
    <location>
        <begin position="1"/>
        <end position="23"/>
    </location>
</feature>
<dbReference type="InterPro" id="IPR001769">
    <property type="entry name" value="Gingipain"/>
</dbReference>
<evidence type="ECO:0000313" key="5">
    <source>
        <dbReference type="Proteomes" id="UP000253517"/>
    </source>
</evidence>
<dbReference type="RefSeq" id="WP_114366135.1">
    <property type="nucleotide sequence ID" value="NZ_BHZF01000002.1"/>
</dbReference>
<dbReference type="EMBL" id="QPJS01000002">
    <property type="protein sequence ID" value="RCX03793.1"/>
    <property type="molecule type" value="Genomic_DNA"/>
</dbReference>
<keyword evidence="5" id="KW-1185">Reference proteome</keyword>
<dbReference type="Pfam" id="PF01364">
    <property type="entry name" value="Peptidase_C25"/>
    <property type="match status" value="1"/>
</dbReference>
<proteinExistence type="predicted"/>
<gene>
    <name evidence="4" type="ORF">DES35_102249</name>
</gene>
<dbReference type="InterPro" id="IPR029031">
    <property type="entry name" value="Gingipain_N_sf"/>
</dbReference>
<dbReference type="NCBIfam" id="NF033707">
    <property type="entry name" value="T9SS_sortase"/>
    <property type="match status" value="1"/>
</dbReference>
<dbReference type="AlphaFoldDB" id="A0A369A3P5"/>
<dbReference type="Gene3D" id="2.60.40.4070">
    <property type="match status" value="1"/>
</dbReference>
<evidence type="ECO:0000256" key="1">
    <source>
        <dbReference type="ARBA" id="ARBA00022729"/>
    </source>
</evidence>
<protein>
    <submittedName>
        <fullName evidence="4">Putative secreted protein (Por secretion system target)</fullName>
    </submittedName>
</protein>
<sequence length="1276" mass="143900">MKNLVSKFLAFYLFIAVSISLHAQRGFQIEISTDWTIKNDYIGDSLLMRIPVADHEAVRFDEYRVPYFHISKSIGADEEIDTIFLNQTTWREVTSQIDAFIPNEQDLVLKPRYAKIQKSNGYTVEIQLPLLREDNGKIYLLTNGLCEIQLKNISKNLDRKRIAQFKSSSVLSSGRWIKVRVERDGIYKLTPQYLASNGIQGEIRINEIAVYGNAEGLLPEVAGARKTDDLIENAVLAVDANGDGIFNGNDYILFFARNAHRWEFNTTTGTFQHVHHWYADKGVYFIRLDQPGALRITQRPEATGTQTGICVSFDDYAFLEESKFNMLRTGRQWFGDVFDFRLSYLYSFTFPNPVPGEPFTATVRAIARSTVGGTFMEARIGNQPILQLNFPPVAQGDFSDRYTSALQSGSFTPGSGAISLNLVFNNTVNPGATAWLDWIRIHGRRLLTMDGNQLLFRDSRTVGSGTITRFQIQNSSSSLQVWDVTHPANYHSLSGTLSGNTWQTLQHTDTLREFIAFTGSNFPTPEFVGQVENQNLHAIPAHTYIVITHPTFLNAAQKLADYRKNQNGYSTLVVTTEQIYNEYSSGIQDIAAIRDFLRHQFTKAPAGQGLRYVTLMGTASYDYRDVLSNNTNFVPAYQSVASFNLYTSFVTDDFYGQLDAGEGGNLMAGNLDIAIGRLTVRSPAEAMTVVNKIIHYETSPNAKGSWRSNLLWVTDDVDAAWERSFMEASERIASKIKNKYPFFNHQKIYADAYVQISTSGTQLYPEAREDIFRSVQRGNLITNYIGHGGEVGWGYEQYLRIEDIEAWNNMDNMPLFVTITCEFSRFDEVWRVSAGERVLTHPNGAGIALISTTRAVGAFTGIQLNEQIFDTIFTKDAGGYIPLGMVTMYAKNGSGNSDRLRFSFLGDPALRLPIPINTTELTKINDIEIQQFSDTLKALDRVKVHARITDENHQLMQHFNGESEIRVFDKPTKRVTLVNDGVGLPFEFETQNSMIYRGRASVHNGLYSAEFIVPKDINLSFGTGRFSLYSFSEVNEAIGYFDQAIIGGLNENAPEDREGPEIRLFLNDENFVMGGLTGPNPILIAKLSDSSGINALGNSIGRDIVAILNGREDQPIVLNEYYKADLNTFKSGVVRYPFFNLQEGHYTLSLRAWDTYNNPNTAFTEFIVASDNEMVIRHLLNYPNPFTTNTRFQFEHNRPNHPLEITIQIYTVAGRLVKTIHQFIQSPGTRVTDISWDGLDDFGDKIGKGVYIYRLKVRSALDDSKAEQYEKLVILR</sequence>
<evidence type="ECO:0000259" key="3">
    <source>
        <dbReference type="Pfam" id="PF01364"/>
    </source>
</evidence>
<feature type="domain" description="Gingipain" evidence="3">
    <location>
        <begin position="544"/>
        <end position="912"/>
    </location>
</feature>
<dbReference type="Proteomes" id="UP000253517">
    <property type="component" value="Unassembled WGS sequence"/>
</dbReference>
<dbReference type="InterPro" id="IPR026444">
    <property type="entry name" value="Secre_tail"/>
</dbReference>
<organism evidence="4 5">
    <name type="scientific">Schleiferia thermophila</name>
    <dbReference type="NCBI Taxonomy" id="884107"/>
    <lineage>
        <taxon>Bacteria</taxon>
        <taxon>Pseudomonadati</taxon>
        <taxon>Bacteroidota</taxon>
        <taxon>Flavobacteriia</taxon>
        <taxon>Flavobacteriales</taxon>
        <taxon>Schleiferiaceae</taxon>
        <taxon>Schleiferia</taxon>
    </lineage>
</organism>
<dbReference type="NCBIfam" id="TIGR04183">
    <property type="entry name" value="Por_Secre_tail"/>
    <property type="match status" value="1"/>
</dbReference>
<dbReference type="SUPFAM" id="SSF52129">
    <property type="entry name" value="Caspase-like"/>
    <property type="match status" value="1"/>
</dbReference>
<dbReference type="GO" id="GO:0008234">
    <property type="term" value="F:cysteine-type peptidase activity"/>
    <property type="evidence" value="ECO:0007669"/>
    <property type="project" value="InterPro"/>
</dbReference>
<dbReference type="GO" id="GO:0006508">
    <property type="term" value="P:proteolysis"/>
    <property type="evidence" value="ECO:0007669"/>
    <property type="project" value="InterPro"/>
</dbReference>
<dbReference type="Gene3D" id="3.40.50.10390">
    <property type="entry name" value="Gingipain r, domain 1"/>
    <property type="match status" value="1"/>
</dbReference>
<comment type="caution">
    <text evidence="4">The sequence shown here is derived from an EMBL/GenBank/DDBJ whole genome shotgun (WGS) entry which is preliminary data.</text>
</comment>
<feature type="chain" id="PRO_5017009855" evidence="2">
    <location>
        <begin position="24"/>
        <end position="1276"/>
    </location>
</feature>
<dbReference type="CDD" id="cd02258">
    <property type="entry name" value="Peptidase_C25_N"/>
    <property type="match status" value="1"/>
</dbReference>
<dbReference type="InterPro" id="IPR029030">
    <property type="entry name" value="Caspase-like_dom_sf"/>
</dbReference>